<sequence>MKIVEYIDRNGISPFGRWFAKIEARAASKVTIALTRMGQGNLSNVKTVGSGVLEYRIDYGPGYRVYFGRDGDELVILLVGGTKARQQNDIETAHGLWRDYKSRKGI</sequence>
<evidence type="ECO:0000313" key="1">
    <source>
        <dbReference type="EMBL" id="GAK71867.1"/>
    </source>
</evidence>
<comment type="caution">
    <text evidence="1">The sequence shown here is derived from an EMBL/GenBank/DDBJ whole genome shotgun (WGS) entry which is preliminary data.</text>
</comment>
<dbReference type="eggNOG" id="COG3657">
    <property type="taxonomic scope" value="Bacteria"/>
</dbReference>
<dbReference type="OrthoDB" id="5296237at2"/>
<dbReference type="InterPro" id="IPR014056">
    <property type="entry name" value="TypeIITA-like_toxin_pred"/>
</dbReference>
<dbReference type="PANTHER" id="PTHR41791:SF1">
    <property type="entry name" value="SSL7039 PROTEIN"/>
    <property type="match status" value="1"/>
</dbReference>
<dbReference type="PANTHER" id="PTHR41791">
    <property type="entry name" value="SSL7039 PROTEIN"/>
    <property type="match status" value="1"/>
</dbReference>
<dbReference type="AlphaFoldDB" id="A0A081CYX1"/>
<dbReference type="EMBL" id="BBJU01000021">
    <property type="protein sequence ID" value="GAK71867.1"/>
    <property type="molecule type" value="Genomic_DNA"/>
</dbReference>
<protein>
    <recommendedName>
        <fullName evidence="3">Addiction module killer protein</fullName>
    </recommendedName>
</protein>
<evidence type="ECO:0000313" key="2">
    <source>
        <dbReference type="Proteomes" id="UP000028701"/>
    </source>
</evidence>
<accession>A0A081CYX1</accession>
<dbReference type="RefSeq" id="WP_045231415.1">
    <property type="nucleotide sequence ID" value="NZ_BBJU01000021.1"/>
</dbReference>
<dbReference type="NCBIfam" id="TIGR02683">
    <property type="entry name" value="upstrm_HI1419"/>
    <property type="match status" value="1"/>
</dbReference>
<organism evidence="1 2">
    <name type="scientific">Agrobacterium rubi TR3 = NBRC 13261</name>
    <dbReference type="NCBI Taxonomy" id="1368415"/>
    <lineage>
        <taxon>Bacteria</taxon>
        <taxon>Pseudomonadati</taxon>
        <taxon>Pseudomonadota</taxon>
        <taxon>Alphaproteobacteria</taxon>
        <taxon>Hyphomicrobiales</taxon>
        <taxon>Rhizobiaceae</taxon>
        <taxon>Rhizobium/Agrobacterium group</taxon>
        <taxon>Agrobacterium</taxon>
    </lineage>
</organism>
<gene>
    <name evidence="1" type="ORF">RRU01S_21_00070</name>
</gene>
<dbReference type="PIRSF" id="PIRSF028744">
    <property type="entry name" value="Addict_mod_HI1419"/>
    <property type="match status" value="1"/>
</dbReference>
<name>A0A081CYX1_9HYPH</name>
<dbReference type="Proteomes" id="UP000028701">
    <property type="component" value="Unassembled WGS sequence"/>
</dbReference>
<proteinExistence type="predicted"/>
<evidence type="ECO:0008006" key="3">
    <source>
        <dbReference type="Google" id="ProtNLM"/>
    </source>
</evidence>
<reference evidence="1 2" key="1">
    <citation type="submission" date="2014-08" db="EMBL/GenBank/DDBJ databases">
        <title>Whole genome shotgun sequence of Rhizobium rubi NBRC 13261.</title>
        <authorList>
            <person name="Katano-Makiyama Y."/>
            <person name="Hosoyama A."/>
            <person name="Hashimoto M."/>
            <person name="Hosoyama Y."/>
            <person name="Noguchi M."/>
            <person name="Tsuchikane K."/>
            <person name="Uohara A."/>
            <person name="Ohji S."/>
            <person name="Ichikawa N."/>
            <person name="Kimura A."/>
            <person name="Yamazoe A."/>
            <person name="Fujita N."/>
        </authorList>
    </citation>
    <scope>NUCLEOTIDE SEQUENCE [LARGE SCALE GENOMIC DNA]</scope>
    <source>
        <strain evidence="1 2">NBRC 13261</strain>
    </source>
</reference>